<dbReference type="OrthoDB" id="2561769at2"/>
<proteinExistence type="predicted"/>
<keyword evidence="2" id="KW-1185">Reference proteome</keyword>
<sequence length="344" mass="39677">MSMLMDDYNKRLSQLHSTLDILLKEYDRLPDAAYQVFSIEAEIRSFELRKDRLNLEFSHFNCSMCKQKITDADEPVRMGAKGSFMICPRCIRTINQIKGTTELEEQLGLKSPGTVKQDCEGPLKPLQAEKLIRKSEKCWLVHEVVADLFYRVGRRRNNLLHSWIEEMSDRLNMLKDQKQLLDELRTLIPDSHTQILSLQFQIQDLQTKVDRIKGGKLPYRCSQCGVWIKEGGNPTFFGTYTICSNCKEVVSNVMTTSEAEKKHGLTSGTIRRDNSRGLLDKYKKHGLFRMSGKIWLIHDVVILDKYKELKSEDTPVMQGSEISSDLSQRSASIFNRVMESRRGD</sequence>
<protein>
    <submittedName>
        <fullName evidence="1">Uncharacterized protein</fullName>
    </submittedName>
</protein>
<comment type="caution">
    <text evidence="1">The sequence shown here is derived from an EMBL/GenBank/DDBJ whole genome shotgun (WGS) entry which is preliminary data.</text>
</comment>
<dbReference type="EMBL" id="RRCN01000002">
    <property type="protein sequence ID" value="RRJ54963.1"/>
    <property type="molecule type" value="Genomic_DNA"/>
</dbReference>
<name>A0A3P3TEX1_9BACL</name>
<dbReference type="Proteomes" id="UP000267017">
    <property type="component" value="Unassembled WGS sequence"/>
</dbReference>
<dbReference type="AlphaFoldDB" id="A0A3P3TEX1"/>
<dbReference type="RefSeq" id="WP_128636056.1">
    <property type="nucleotide sequence ID" value="NZ_RRCN01000002.1"/>
</dbReference>
<gene>
    <name evidence="1" type="ORF">EHV15_35940</name>
</gene>
<reference evidence="1 2" key="1">
    <citation type="submission" date="2018-11" db="EMBL/GenBank/DDBJ databases">
        <title>Genome sequencing of Paenibacillus sp. KCOM 3021 (= ChDC PVNT-B20).</title>
        <authorList>
            <person name="Kook J.-K."/>
            <person name="Park S.-N."/>
            <person name="Lim Y.K."/>
        </authorList>
    </citation>
    <scope>NUCLEOTIDE SEQUENCE [LARGE SCALE GENOMIC DNA]</scope>
    <source>
        <strain evidence="1 2">KCOM 3021</strain>
    </source>
</reference>
<accession>A0A3P3TEX1</accession>
<organism evidence="1 2">
    <name type="scientific">Paenibacillus oralis</name>
    <dbReference type="NCBI Taxonomy" id="2490856"/>
    <lineage>
        <taxon>Bacteria</taxon>
        <taxon>Bacillati</taxon>
        <taxon>Bacillota</taxon>
        <taxon>Bacilli</taxon>
        <taxon>Bacillales</taxon>
        <taxon>Paenibacillaceae</taxon>
        <taxon>Paenibacillus</taxon>
    </lineage>
</organism>
<evidence type="ECO:0000313" key="2">
    <source>
        <dbReference type="Proteomes" id="UP000267017"/>
    </source>
</evidence>
<evidence type="ECO:0000313" key="1">
    <source>
        <dbReference type="EMBL" id="RRJ54963.1"/>
    </source>
</evidence>